<dbReference type="EMBL" id="PYIX02000021">
    <property type="protein sequence ID" value="RFC83172.1"/>
    <property type="molecule type" value="Genomic_DNA"/>
</dbReference>
<evidence type="ECO:0000256" key="7">
    <source>
        <dbReference type="SAM" id="Coils"/>
    </source>
</evidence>
<feature type="coiled-coil region" evidence="7">
    <location>
        <begin position="518"/>
        <end position="552"/>
    </location>
</feature>
<reference evidence="8" key="4">
    <citation type="submission" date="2024-09" db="EMBL/GenBank/DDBJ databases">
        <authorList>
            <person name="Sun Q."/>
            <person name="Mori K."/>
        </authorList>
    </citation>
    <scope>NUCLEOTIDE SEQUENCE</scope>
    <source>
        <strain evidence="8">KCTC 62575</strain>
    </source>
</reference>
<dbReference type="CDD" id="cd10236">
    <property type="entry name" value="ASKHA_NBD_HSP70_HscA"/>
    <property type="match status" value="1"/>
</dbReference>
<evidence type="ECO:0000256" key="1">
    <source>
        <dbReference type="ARBA" id="ARBA00007381"/>
    </source>
</evidence>
<comment type="caution">
    <text evidence="9">The sequence shown here is derived from an EMBL/GenBank/DDBJ whole genome shotgun (WGS) entry which is preliminary data.</text>
</comment>
<protein>
    <recommendedName>
        <fullName evidence="5">Chaperone protein HscA homolog</fullName>
    </recommendedName>
</protein>
<reference evidence="8" key="1">
    <citation type="journal article" date="2014" name="Int. J. Syst. Evol. Microbiol.">
        <title>Complete genome of a new Firmicutes species belonging to the dominant human colonic microbiota ('Ruminococcus bicirculans') reveals two chromosomes and a selective capacity to utilize plant glucans.</title>
        <authorList>
            <consortium name="NISC Comparative Sequencing Program"/>
            <person name="Wegmann U."/>
            <person name="Louis P."/>
            <person name="Goesmann A."/>
            <person name="Henrissat B."/>
            <person name="Duncan S.H."/>
            <person name="Flint H.J."/>
        </authorList>
    </citation>
    <scope>NUCLEOTIDE SEQUENCE</scope>
    <source>
        <strain evidence="8">KCTC 62575</strain>
    </source>
</reference>
<dbReference type="PROSITE" id="PS00297">
    <property type="entry name" value="HSP70_1"/>
    <property type="match status" value="1"/>
</dbReference>
<accession>A0A371YP03</accession>
<comment type="similarity">
    <text evidence="1 5 6">Belongs to the heat shock protein 70 family.</text>
</comment>
<dbReference type="OrthoDB" id="9766019at2"/>
<dbReference type="SUPFAM" id="SSF53067">
    <property type="entry name" value="Actin-like ATPase domain"/>
    <property type="match status" value="2"/>
</dbReference>
<reference evidence="9 10" key="2">
    <citation type="submission" date="2018-08" db="EMBL/GenBank/DDBJ databases">
        <title>The draft genome of Acinetobacter sichuanensis strain WCHAc060041.</title>
        <authorList>
            <person name="Qin J."/>
            <person name="Feng Y."/>
            <person name="Zong Z."/>
        </authorList>
    </citation>
    <scope>NUCLEOTIDE SEQUENCE [LARGE SCALE GENOMIC DNA]</scope>
    <source>
        <strain evidence="9 10">WCHAc060041</strain>
    </source>
</reference>
<organism evidence="9 10">
    <name type="scientific">Acinetobacter sichuanensis</name>
    <dbReference type="NCBI Taxonomy" id="2136183"/>
    <lineage>
        <taxon>Bacteria</taxon>
        <taxon>Pseudomonadati</taxon>
        <taxon>Pseudomonadota</taxon>
        <taxon>Gammaproteobacteria</taxon>
        <taxon>Moraxellales</taxon>
        <taxon>Moraxellaceae</taxon>
        <taxon>Acinetobacter</taxon>
    </lineage>
</organism>
<dbReference type="Pfam" id="PF00012">
    <property type="entry name" value="HSP70"/>
    <property type="match status" value="1"/>
</dbReference>
<dbReference type="GO" id="GO:0140662">
    <property type="term" value="F:ATP-dependent protein folding chaperone"/>
    <property type="evidence" value="ECO:0007669"/>
    <property type="project" value="InterPro"/>
</dbReference>
<dbReference type="InterPro" id="IPR029047">
    <property type="entry name" value="HSP70_peptide-bd_sf"/>
</dbReference>
<dbReference type="Gene3D" id="1.20.1270.10">
    <property type="match status" value="1"/>
</dbReference>
<dbReference type="SUPFAM" id="SSF100920">
    <property type="entry name" value="Heat shock protein 70kD (HSP70), peptide-binding domain"/>
    <property type="match status" value="1"/>
</dbReference>
<dbReference type="SUPFAM" id="SSF100934">
    <property type="entry name" value="Heat shock protein 70kD (HSP70), C-terminal subdomain"/>
    <property type="match status" value="1"/>
</dbReference>
<evidence type="ECO:0000256" key="6">
    <source>
        <dbReference type="RuleBase" id="RU003322"/>
    </source>
</evidence>
<dbReference type="PROSITE" id="PS00329">
    <property type="entry name" value="HSP70_2"/>
    <property type="match status" value="1"/>
</dbReference>
<dbReference type="InterPro" id="IPR018181">
    <property type="entry name" value="Heat_shock_70_CS"/>
</dbReference>
<dbReference type="InterPro" id="IPR013126">
    <property type="entry name" value="Hsp_70_fam"/>
</dbReference>
<keyword evidence="8" id="KW-0378">Hydrolase</keyword>
<dbReference type="NCBIfam" id="NF003520">
    <property type="entry name" value="PRK05183.1"/>
    <property type="match status" value="1"/>
</dbReference>
<dbReference type="Gene3D" id="3.30.420.40">
    <property type="match status" value="2"/>
</dbReference>
<dbReference type="InterPro" id="IPR042039">
    <property type="entry name" value="HscA_NBD"/>
</dbReference>
<keyword evidence="11" id="KW-1185">Reference proteome</keyword>
<reference evidence="11" key="3">
    <citation type="journal article" date="2019" name="Int. J. Syst. Evol. Microbiol.">
        <title>The Global Catalogue of Microorganisms (GCM) 10K type strain sequencing project: providing services to taxonomists for standard genome sequencing and annotation.</title>
        <authorList>
            <consortium name="The Broad Institute Genomics Platform"/>
            <consortium name="The Broad Institute Genome Sequencing Center for Infectious Disease"/>
            <person name="Wu L."/>
            <person name="Ma J."/>
        </authorList>
    </citation>
    <scope>NUCLEOTIDE SEQUENCE [LARGE SCALE GENOMIC DNA]</scope>
    <source>
        <strain evidence="11">KCTC 62575</strain>
    </source>
</reference>
<evidence type="ECO:0000313" key="11">
    <source>
        <dbReference type="Proteomes" id="UP001595455"/>
    </source>
</evidence>
<dbReference type="RefSeq" id="WP_107008767.1">
    <property type="nucleotide sequence ID" value="NZ_JBHRSF010000040.1"/>
</dbReference>
<name>A0A371YP03_9GAMM</name>
<dbReference type="Proteomes" id="UP001595455">
    <property type="component" value="Unassembled WGS sequence"/>
</dbReference>
<evidence type="ECO:0000313" key="8">
    <source>
        <dbReference type="EMBL" id="MFC2995808.1"/>
    </source>
</evidence>
<dbReference type="GO" id="GO:0016887">
    <property type="term" value="F:ATP hydrolysis activity"/>
    <property type="evidence" value="ECO:0007669"/>
    <property type="project" value="UniProtKB-UniRule"/>
</dbReference>
<dbReference type="Gene3D" id="3.90.640.10">
    <property type="entry name" value="Actin, Chain A, domain 4"/>
    <property type="match status" value="1"/>
</dbReference>
<dbReference type="AlphaFoldDB" id="A0A371YP03"/>
<keyword evidence="7" id="KW-0175">Coiled coil</keyword>
<dbReference type="Gene3D" id="2.60.34.10">
    <property type="entry name" value="Substrate Binding Domain Of DNAk, Chain A, domain 1"/>
    <property type="match status" value="1"/>
</dbReference>
<dbReference type="EMBL" id="JBHRSF010000040">
    <property type="protein sequence ID" value="MFC2995808.1"/>
    <property type="molecule type" value="Genomic_DNA"/>
</dbReference>
<dbReference type="FunFam" id="3.30.420.40:FF:000046">
    <property type="entry name" value="Chaperone protein HscA"/>
    <property type="match status" value="1"/>
</dbReference>
<evidence type="ECO:0000313" key="9">
    <source>
        <dbReference type="EMBL" id="RFC83172.1"/>
    </source>
</evidence>
<dbReference type="GO" id="GO:0051082">
    <property type="term" value="F:unfolded protein binding"/>
    <property type="evidence" value="ECO:0007669"/>
    <property type="project" value="InterPro"/>
</dbReference>
<dbReference type="PANTHER" id="PTHR19375">
    <property type="entry name" value="HEAT SHOCK PROTEIN 70KDA"/>
    <property type="match status" value="1"/>
</dbReference>
<evidence type="ECO:0000256" key="3">
    <source>
        <dbReference type="ARBA" id="ARBA00022840"/>
    </source>
</evidence>
<proteinExistence type="inferred from homology"/>
<evidence type="ECO:0000256" key="2">
    <source>
        <dbReference type="ARBA" id="ARBA00022741"/>
    </source>
</evidence>
<evidence type="ECO:0000256" key="5">
    <source>
        <dbReference type="HAMAP-Rule" id="MF_00679"/>
    </source>
</evidence>
<keyword evidence="4 5" id="KW-0143">Chaperone</keyword>
<gene>
    <name evidence="5 9" type="primary">hscA</name>
    <name evidence="8" type="ORF">ACFODO_11095</name>
    <name evidence="9" type="ORF">C9E89_012995</name>
</gene>
<dbReference type="GO" id="GO:0005524">
    <property type="term" value="F:ATP binding"/>
    <property type="evidence" value="ECO:0007669"/>
    <property type="project" value="UniProtKB-KW"/>
</dbReference>
<keyword evidence="2 5" id="KW-0547">Nucleotide-binding</keyword>
<dbReference type="InterPro" id="IPR043129">
    <property type="entry name" value="ATPase_NBD"/>
</dbReference>
<dbReference type="Proteomes" id="UP000240957">
    <property type="component" value="Unassembled WGS sequence"/>
</dbReference>
<dbReference type="GO" id="GO:0016226">
    <property type="term" value="P:iron-sulfur cluster assembly"/>
    <property type="evidence" value="ECO:0007669"/>
    <property type="project" value="InterPro"/>
</dbReference>
<dbReference type="FunFam" id="2.60.34.10:FF:000005">
    <property type="entry name" value="Chaperone protein HscA homolog"/>
    <property type="match status" value="1"/>
</dbReference>
<evidence type="ECO:0000313" key="10">
    <source>
        <dbReference type="Proteomes" id="UP000240957"/>
    </source>
</evidence>
<dbReference type="InterPro" id="IPR029048">
    <property type="entry name" value="HSP70_C_sf"/>
</dbReference>
<keyword evidence="3 5" id="KW-0067">ATP-binding</keyword>
<dbReference type="InterPro" id="IPR010236">
    <property type="entry name" value="ISC_FeS_clus_asmbl_HscA"/>
</dbReference>
<dbReference type="PRINTS" id="PR00301">
    <property type="entry name" value="HEATSHOCK70"/>
</dbReference>
<comment type="function">
    <text evidence="5">Chaperone involved in the maturation of iron-sulfur cluster-containing proteins. Has a low intrinsic ATPase activity which is markedly stimulated by HscB.</text>
</comment>
<dbReference type="NCBIfam" id="TIGR01991">
    <property type="entry name" value="HscA"/>
    <property type="match status" value="1"/>
</dbReference>
<evidence type="ECO:0000256" key="4">
    <source>
        <dbReference type="ARBA" id="ARBA00023186"/>
    </source>
</evidence>
<sequence length="619" mass="67963">MALLQIAEPGQSSAPHEHRIAIGIDLGTTHSLVATVLSGQAKVLNDEQGRVLLPSIVHYAQDSTQYGDAAKPFITQDPKNTIVSVKRFMGRSQADIKFQHPYTLVGEINEMPAFETAQGRKTPVEISAEILQQLKERAEQSLKNPVNGAVITVPAYFDEAQRQATRDAAQLAGLNVLRLLNEPTAAAVAYGLDQETNLATDRNYVIYDLGGGTFDVSILRFAQGVFEVLATGGHTALGGDDLDRLIVKWAKKQLNIDNLDDIEYAHFVIAARKAKEALTEQESVELKLLDQTLTLDRANFEEIIKVALDKTISVCKRVLRDAKLELNDIQNVVLVGGSTRSYAVQKAVREVFNQEPLCTINPDEVVAIGAAITANQLIGNSKDGSLLLDVTPLSLGLETMGGLVERLISRNTAIPVARRQEFTTYQDGQTAMLIHVVQGERDLVEHCRSLGRFVLRGIPPMTAGQARIEVTFQVDADGLLTVSAKETTSGVHAQIDIKPSYGLSETDTERLLLDGYKFAEIDKDLRHLNETKVEARRELEALEQALKVDAKLLADEQLNALNQAALDLKAQLETDDIKAIEYAVEQLKTHSDAFAAERMNQHIDHALKGTKLDDWSNSN</sequence>
<dbReference type="HAMAP" id="MF_00679">
    <property type="entry name" value="HscA"/>
    <property type="match status" value="1"/>
</dbReference>